<organism evidence="1">
    <name type="scientific">marine sediment metagenome</name>
    <dbReference type="NCBI Taxonomy" id="412755"/>
    <lineage>
        <taxon>unclassified sequences</taxon>
        <taxon>metagenomes</taxon>
        <taxon>ecological metagenomes</taxon>
    </lineage>
</organism>
<dbReference type="Pfam" id="PF12073">
    <property type="entry name" value="DUF3553"/>
    <property type="match status" value="1"/>
</dbReference>
<comment type="caution">
    <text evidence="1">The sequence shown here is derived from an EMBL/GenBank/DDBJ whole genome shotgun (WGS) entry which is preliminary data.</text>
</comment>
<protein>
    <recommendedName>
        <fullName evidence="2">DUF3553 domain-containing protein</fullName>
    </recommendedName>
</protein>
<dbReference type="EMBL" id="LAZR01057787">
    <property type="protein sequence ID" value="KKK71333.1"/>
    <property type="molecule type" value="Genomic_DNA"/>
</dbReference>
<gene>
    <name evidence="1" type="ORF">LCGC14_2914960</name>
</gene>
<accession>A0A0F8XQS6</accession>
<evidence type="ECO:0008006" key="2">
    <source>
        <dbReference type="Google" id="ProtNLM"/>
    </source>
</evidence>
<name>A0A0F8XQS6_9ZZZZ</name>
<dbReference type="InterPro" id="IPR021938">
    <property type="entry name" value="DUF3553"/>
</dbReference>
<evidence type="ECO:0000313" key="1">
    <source>
        <dbReference type="EMBL" id="KKK71333.1"/>
    </source>
</evidence>
<proteinExistence type="predicted"/>
<reference evidence="1" key="1">
    <citation type="journal article" date="2015" name="Nature">
        <title>Complex archaea that bridge the gap between prokaryotes and eukaryotes.</title>
        <authorList>
            <person name="Spang A."/>
            <person name="Saw J.H."/>
            <person name="Jorgensen S.L."/>
            <person name="Zaremba-Niedzwiedzka K."/>
            <person name="Martijn J."/>
            <person name="Lind A.E."/>
            <person name="van Eijk R."/>
            <person name="Schleper C."/>
            <person name="Guy L."/>
            <person name="Ettema T.J."/>
        </authorList>
    </citation>
    <scope>NUCLEOTIDE SEQUENCE</scope>
</reference>
<sequence>MDDLNALLSPGMLVMHPQHPEWGAGQVQSNIGGKVTVNFRDQGKMVIDSFRLELIPVFDEG</sequence>
<dbReference type="AlphaFoldDB" id="A0A0F8XQS6"/>